<keyword evidence="6" id="KW-1185">Reference proteome</keyword>
<keyword evidence="3 4" id="KW-0460">Magnesium</keyword>
<dbReference type="GO" id="GO:0010333">
    <property type="term" value="F:terpene synthase activity"/>
    <property type="evidence" value="ECO:0007669"/>
    <property type="project" value="InterPro"/>
</dbReference>
<dbReference type="Gene3D" id="1.10.600.10">
    <property type="entry name" value="Farnesyl Diphosphate Synthase"/>
    <property type="match status" value="1"/>
</dbReference>
<sequence length="358" mass="42252">MPGQTVKLPNFIRSWPWPRQFNPHYEDVKRAGREWMASFEFFDAKSQDAFDRCDFARLRTANDYVLTVYVLDEYSDFEGAEVSRELGDLLMDGLKNPEKPRPEGEFLLGEMARQWWALGRQTATPMAERHLFETMQLYVDAVVRQSADRNNNRLRSFEDYVQLRRHSSGIYPTFVMCELDLDFPEEVYQHPLLERMRDIACDNVLAINDIYSYRVERARGHALHNMVTIVMAEKKLGPQEAINYIDAWNQGLLEEMLRCRKSLPSWGPEIDRQVQRYAEDLCIWIRGHDDWSFEGQRYFGTKGAWMQKHREIYMPGLVEFEEANSMTKHRRQDDDRDAEQYGIAALQIRRDLVVAGRE</sequence>
<evidence type="ECO:0000313" key="5">
    <source>
        <dbReference type="EMBL" id="KAK4215787.1"/>
    </source>
</evidence>
<keyword evidence="4" id="KW-0456">Lyase</keyword>
<dbReference type="EC" id="4.2.3.-" evidence="4"/>
<evidence type="ECO:0000256" key="4">
    <source>
        <dbReference type="RuleBase" id="RU366034"/>
    </source>
</evidence>
<evidence type="ECO:0000256" key="2">
    <source>
        <dbReference type="ARBA" id="ARBA00006333"/>
    </source>
</evidence>
<evidence type="ECO:0000256" key="1">
    <source>
        <dbReference type="ARBA" id="ARBA00001946"/>
    </source>
</evidence>
<dbReference type="SFLD" id="SFLDG01020">
    <property type="entry name" value="Terpene_Cyclase_Like_2"/>
    <property type="match status" value="1"/>
</dbReference>
<comment type="similarity">
    <text evidence="2 4">Belongs to the terpene synthase family.</text>
</comment>
<dbReference type="Pfam" id="PF19086">
    <property type="entry name" value="Terpene_syn_C_2"/>
    <property type="match status" value="1"/>
</dbReference>
<comment type="cofactor">
    <cofactor evidence="1 4">
        <name>Mg(2+)</name>
        <dbReference type="ChEBI" id="CHEBI:18420"/>
    </cofactor>
</comment>
<dbReference type="PANTHER" id="PTHR35201:SF4">
    <property type="entry name" value="BETA-PINACENE SYNTHASE-RELATED"/>
    <property type="match status" value="1"/>
</dbReference>
<reference evidence="5" key="2">
    <citation type="submission" date="2023-05" db="EMBL/GenBank/DDBJ databases">
        <authorList>
            <consortium name="Lawrence Berkeley National Laboratory"/>
            <person name="Steindorff A."/>
            <person name="Hensen N."/>
            <person name="Bonometti L."/>
            <person name="Westerberg I."/>
            <person name="Brannstrom I.O."/>
            <person name="Guillou S."/>
            <person name="Cros-Aarteil S."/>
            <person name="Calhoun S."/>
            <person name="Haridas S."/>
            <person name="Kuo A."/>
            <person name="Mondo S."/>
            <person name="Pangilinan J."/>
            <person name="Riley R."/>
            <person name="Labutti K."/>
            <person name="Andreopoulos B."/>
            <person name="Lipzen A."/>
            <person name="Chen C."/>
            <person name="Yanf M."/>
            <person name="Daum C."/>
            <person name="Ng V."/>
            <person name="Clum A."/>
            <person name="Ohm R."/>
            <person name="Martin F."/>
            <person name="Silar P."/>
            <person name="Natvig D."/>
            <person name="Lalanne C."/>
            <person name="Gautier V."/>
            <person name="Ament-Velasquez S.L."/>
            <person name="Kruys A."/>
            <person name="Hutchinson M.I."/>
            <person name="Powell A.J."/>
            <person name="Barry K."/>
            <person name="Miller A.N."/>
            <person name="Grigoriev I.V."/>
            <person name="Debuchy R."/>
            <person name="Gladieux P."/>
            <person name="Thoren M.H."/>
            <person name="Johannesson H."/>
        </authorList>
    </citation>
    <scope>NUCLEOTIDE SEQUENCE</scope>
    <source>
        <strain evidence="5">PSN293</strain>
    </source>
</reference>
<dbReference type="SFLD" id="SFLDS00005">
    <property type="entry name" value="Isoprenoid_Synthase_Type_I"/>
    <property type="match status" value="1"/>
</dbReference>
<dbReference type="EMBL" id="MU858076">
    <property type="protein sequence ID" value="KAK4215787.1"/>
    <property type="molecule type" value="Genomic_DNA"/>
</dbReference>
<dbReference type="InterPro" id="IPR008949">
    <property type="entry name" value="Isoprenoid_synthase_dom_sf"/>
</dbReference>
<evidence type="ECO:0000313" key="6">
    <source>
        <dbReference type="Proteomes" id="UP001301769"/>
    </source>
</evidence>
<dbReference type="AlphaFoldDB" id="A0AAN6YGM3"/>
<proteinExistence type="inferred from homology"/>
<dbReference type="PANTHER" id="PTHR35201">
    <property type="entry name" value="TERPENE SYNTHASE"/>
    <property type="match status" value="1"/>
</dbReference>
<dbReference type="InterPro" id="IPR034686">
    <property type="entry name" value="Terpene_cyclase-like_2"/>
</dbReference>
<comment type="caution">
    <text evidence="5">The sequence shown here is derived from an EMBL/GenBank/DDBJ whole genome shotgun (WGS) entry which is preliminary data.</text>
</comment>
<dbReference type="GO" id="GO:0046872">
    <property type="term" value="F:metal ion binding"/>
    <property type="evidence" value="ECO:0007669"/>
    <property type="project" value="UniProtKB-KW"/>
</dbReference>
<gene>
    <name evidence="5" type="ORF">QBC37DRAFT_311777</name>
</gene>
<keyword evidence="4" id="KW-0479">Metal-binding</keyword>
<organism evidence="5 6">
    <name type="scientific">Rhypophila decipiens</name>
    <dbReference type="NCBI Taxonomy" id="261697"/>
    <lineage>
        <taxon>Eukaryota</taxon>
        <taxon>Fungi</taxon>
        <taxon>Dikarya</taxon>
        <taxon>Ascomycota</taxon>
        <taxon>Pezizomycotina</taxon>
        <taxon>Sordariomycetes</taxon>
        <taxon>Sordariomycetidae</taxon>
        <taxon>Sordariales</taxon>
        <taxon>Naviculisporaceae</taxon>
        <taxon>Rhypophila</taxon>
    </lineage>
</organism>
<accession>A0AAN6YGM3</accession>
<name>A0AAN6YGM3_9PEZI</name>
<dbReference type="SUPFAM" id="SSF48576">
    <property type="entry name" value="Terpenoid synthases"/>
    <property type="match status" value="1"/>
</dbReference>
<protein>
    <recommendedName>
        <fullName evidence="4">Terpene synthase</fullName>
        <ecNumber evidence="4">4.2.3.-</ecNumber>
    </recommendedName>
</protein>
<dbReference type="GO" id="GO:0008299">
    <property type="term" value="P:isoprenoid biosynthetic process"/>
    <property type="evidence" value="ECO:0007669"/>
    <property type="project" value="UniProtKB-ARBA"/>
</dbReference>
<dbReference type="Proteomes" id="UP001301769">
    <property type="component" value="Unassembled WGS sequence"/>
</dbReference>
<evidence type="ECO:0000256" key="3">
    <source>
        <dbReference type="ARBA" id="ARBA00022842"/>
    </source>
</evidence>
<reference evidence="5" key="1">
    <citation type="journal article" date="2023" name="Mol. Phylogenet. Evol.">
        <title>Genome-scale phylogeny and comparative genomics of the fungal order Sordariales.</title>
        <authorList>
            <person name="Hensen N."/>
            <person name="Bonometti L."/>
            <person name="Westerberg I."/>
            <person name="Brannstrom I.O."/>
            <person name="Guillou S."/>
            <person name="Cros-Aarteil S."/>
            <person name="Calhoun S."/>
            <person name="Haridas S."/>
            <person name="Kuo A."/>
            <person name="Mondo S."/>
            <person name="Pangilinan J."/>
            <person name="Riley R."/>
            <person name="LaButti K."/>
            <person name="Andreopoulos B."/>
            <person name="Lipzen A."/>
            <person name="Chen C."/>
            <person name="Yan M."/>
            <person name="Daum C."/>
            <person name="Ng V."/>
            <person name="Clum A."/>
            <person name="Steindorff A."/>
            <person name="Ohm R.A."/>
            <person name="Martin F."/>
            <person name="Silar P."/>
            <person name="Natvig D.O."/>
            <person name="Lalanne C."/>
            <person name="Gautier V."/>
            <person name="Ament-Velasquez S.L."/>
            <person name="Kruys A."/>
            <person name="Hutchinson M.I."/>
            <person name="Powell A.J."/>
            <person name="Barry K."/>
            <person name="Miller A.N."/>
            <person name="Grigoriev I.V."/>
            <person name="Debuchy R."/>
            <person name="Gladieux P."/>
            <person name="Hiltunen Thoren M."/>
            <person name="Johannesson H."/>
        </authorList>
    </citation>
    <scope>NUCLEOTIDE SEQUENCE</scope>
    <source>
        <strain evidence="5">PSN293</strain>
    </source>
</reference>